<organism evidence="1 2">
    <name type="scientific">Kribbella soli</name>
    <dbReference type="NCBI Taxonomy" id="1124743"/>
    <lineage>
        <taxon>Bacteria</taxon>
        <taxon>Bacillati</taxon>
        <taxon>Actinomycetota</taxon>
        <taxon>Actinomycetes</taxon>
        <taxon>Propionibacteriales</taxon>
        <taxon>Kribbellaceae</taxon>
        <taxon>Kribbella</taxon>
    </lineage>
</organism>
<comment type="caution">
    <text evidence="1">The sequence shown here is derived from an EMBL/GenBank/DDBJ whole genome shotgun (WGS) entry which is preliminary data.</text>
</comment>
<dbReference type="AlphaFoldDB" id="A0A4R0H944"/>
<evidence type="ECO:0000313" key="2">
    <source>
        <dbReference type="Proteomes" id="UP000292346"/>
    </source>
</evidence>
<sequence>MLRIETFAPARRGTAPSTSSLRRWTISPTLSAVMFVAFAGLGAALKVVDIASKWVAIAAFVFCRLRWVVFSPVAIAKQPADAGPATTAAGRAVAVRGAFLRSRARP</sequence>
<proteinExistence type="predicted"/>
<name>A0A4R0H944_9ACTN</name>
<evidence type="ECO:0000313" key="1">
    <source>
        <dbReference type="EMBL" id="TCC05974.1"/>
    </source>
</evidence>
<dbReference type="EMBL" id="SJJZ01000003">
    <property type="protein sequence ID" value="TCC05974.1"/>
    <property type="molecule type" value="Genomic_DNA"/>
</dbReference>
<gene>
    <name evidence="1" type="ORF">E0H45_28730</name>
</gene>
<accession>A0A4R0H944</accession>
<protein>
    <submittedName>
        <fullName evidence="1">Uncharacterized protein</fullName>
    </submittedName>
</protein>
<reference evidence="1 2" key="1">
    <citation type="submission" date="2019-02" db="EMBL/GenBank/DDBJ databases">
        <title>Kribbella capetownensis sp. nov. and Kribbella speibonae sp. nov., isolated from soil.</title>
        <authorList>
            <person name="Curtis S.M."/>
            <person name="Norton I."/>
            <person name="Everest G.J."/>
            <person name="Meyers P.R."/>
        </authorList>
    </citation>
    <scope>NUCLEOTIDE SEQUENCE [LARGE SCALE GENOMIC DNA]</scope>
    <source>
        <strain evidence="1 2">KCTC 29219</strain>
    </source>
</reference>
<dbReference type="RefSeq" id="WP_131343023.1">
    <property type="nucleotide sequence ID" value="NZ_SJJZ01000003.1"/>
</dbReference>
<keyword evidence="2" id="KW-1185">Reference proteome</keyword>
<dbReference type="Proteomes" id="UP000292346">
    <property type="component" value="Unassembled WGS sequence"/>
</dbReference>